<keyword evidence="4" id="KW-0732">Signal</keyword>
<dbReference type="OrthoDB" id="7532544at2"/>
<dbReference type="Proteomes" id="UP000439983">
    <property type="component" value="Unassembled WGS sequence"/>
</dbReference>
<organism evidence="6 7">
    <name type="scientific">Sinorhizobium terangae</name>
    <dbReference type="NCBI Taxonomy" id="110322"/>
    <lineage>
        <taxon>Bacteria</taxon>
        <taxon>Pseudomonadati</taxon>
        <taxon>Pseudomonadota</taxon>
        <taxon>Alphaproteobacteria</taxon>
        <taxon>Hyphomicrobiales</taxon>
        <taxon>Rhizobiaceae</taxon>
        <taxon>Sinorhizobium/Ensifer group</taxon>
        <taxon>Sinorhizobium</taxon>
    </lineage>
</organism>
<comment type="similarity">
    <text evidence="2">Belongs to the bacterial solute-binding protein 1 family.</text>
</comment>
<accession>A0A6N7LMG6</accession>
<dbReference type="AlphaFoldDB" id="A0A6N7LMG6"/>
<dbReference type="SUPFAM" id="SSF53850">
    <property type="entry name" value="Periplasmic binding protein-like II"/>
    <property type="match status" value="1"/>
</dbReference>
<dbReference type="InterPro" id="IPR006059">
    <property type="entry name" value="SBP"/>
</dbReference>
<evidence type="ECO:0000313" key="6">
    <source>
        <dbReference type="EMBL" id="MQX19071.1"/>
    </source>
</evidence>
<evidence type="ECO:0000313" key="5">
    <source>
        <dbReference type="EMBL" id="MQX15857.1"/>
    </source>
</evidence>
<evidence type="ECO:0000256" key="3">
    <source>
        <dbReference type="ARBA" id="ARBA00022764"/>
    </source>
</evidence>
<dbReference type="PANTHER" id="PTHR43649">
    <property type="entry name" value="ARABINOSE-BINDING PROTEIN-RELATED"/>
    <property type="match status" value="1"/>
</dbReference>
<dbReference type="InterPro" id="IPR050490">
    <property type="entry name" value="Bact_solute-bd_prot1"/>
</dbReference>
<dbReference type="Pfam" id="PF01547">
    <property type="entry name" value="SBP_bac_1"/>
    <property type="match status" value="1"/>
</dbReference>
<reference evidence="6 7" key="1">
    <citation type="journal article" date="2013" name="Genome Biol.">
        <title>Comparative genomics of the core and accessory genomes of 48 Sinorhizobium strains comprising five genospecies.</title>
        <authorList>
            <person name="Sugawara M."/>
            <person name="Epstein B."/>
            <person name="Badgley B.D."/>
            <person name="Unno T."/>
            <person name="Xu L."/>
            <person name="Reese J."/>
            <person name="Gyaneshwar P."/>
            <person name="Denny R."/>
            <person name="Mudge J."/>
            <person name="Bharti A.K."/>
            <person name="Farmer A.D."/>
            <person name="May G.D."/>
            <person name="Woodward J.E."/>
            <person name="Medigue C."/>
            <person name="Vallenet D."/>
            <person name="Lajus A."/>
            <person name="Rouy Z."/>
            <person name="Martinez-Vaz B."/>
            <person name="Tiffin P."/>
            <person name="Young N.D."/>
            <person name="Sadowsky M.J."/>
        </authorList>
    </citation>
    <scope>NUCLEOTIDE SEQUENCE [LARGE SCALE GENOMIC DNA]</scope>
    <source>
        <strain evidence="6 7">USDA4894</strain>
    </source>
</reference>
<gene>
    <name evidence="5" type="ORF">GHK62_14145</name>
    <name evidence="6" type="ORF">GHK62_31395</name>
</gene>
<evidence type="ECO:0000313" key="7">
    <source>
        <dbReference type="Proteomes" id="UP000439983"/>
    </source>
</evidence>
<dbReference type="Gene3D" id="3.40.190.10">
    <property type="entry name" value="Periplasmic binding protein-like II"/>
    <property type="match status" value="2"/>
</dbReference>
<evidence type="ECO:0000256" key="1">
    <source>
        <dbReference type="ARBA" id="ARBA00004418"/>
    </source>
</evidence>
<keyword evidence="7" id="KW-1185">Reference proteome</keyword>
<sequence length="425" mass="45967">MKDLKALVSSITIACALASSASSIAEAAQCTGTIRVIAQPRDGLTLLENYKDEFAKLSGGADFQIDYLNENDRRAKTKADASTIGKYNVYYIDEANVALFAKSGWVAPLTDYYPADYDYADFDPGRQKVATYDGKVWFAPLTGGGDLMVYRKDLLEAAGIKPPTTLDEYIAAVKALHQPDKGIYGTALRGQRGSGANVWRWMPYFKGFGGNWFEGDKPVFDGDAALKATETYLEIFKYSAPGSQTGGWDEAVGAFTSGQVALLIESTPLVGMALDPKSSQVADKIGYLPPPTPLTGGGYGHGLAIGTKANKTEEAKQCAGLFIAWATSKENEQRRLEEGQFSELNRTSVMTSPKFAELYGPDLGQALADTGKVTAVNFWQNASWPDLGDRWGIILEELITGTRTDIKEGLDELNGFATDLVGRSQ</sequence>
<name>A0A6N7LMG6_SINTE</name>
<evidence type="ECO:0000256" key="4">
    <source>
        <dbReference type="SAM" id="SignalP"/>
    </source>
</evidence>
<feature type="signal peptide" evidence="4">
    <location>
        <begin position="1"/>
        <end position="27"/>
    </location>
</feature>
<dbReference type="PANTHER" id="PTHR43649:SF12">
    <property type="entry name" value="DIACETYLCHITOBIOSE BINDING PROTEIN DASA"/>
    <property type="match status" value="1"/>
</dbReference>
<feature type="chain" id="PRO_5042740202" evidence="4">
    <location>
        <begin position="28"/>
        <end position="425"/>
    </location>
</feature>
<dbReference type="CDD" id="cd13585">
    <property type="entry name" value="PBP2_TMBP_like"/>
    <property type="match status" value="1"/>
</dbReference>
<keyword evidence="3" id="KW-0574">Periplasm</keyword>
<dbReference type="RefSeq" id="WP_153439803.1">
    <property type="nucleotide sequence ID" value="NZ_JACIGA010000006.1"/>
</dbReference>
<dbReference type="GO" id="GO:0042597">
    <property type="term" value="C:periplasmic space"/>
    <property type="evidence" value="ECO:0007669"/>
    <property type="project" value="UniProtKB-SubCell"/>
</dbReference>
<evidence type="ECO:0000256" key="2">
    <source>
        <dbReference type="ARBA" id="ARBA00008520"/>
    </source>
</evidence>
<dbReference type="EMBL" id="WITC01000129">
    <property type="protein sequence ID" value="MQX19071.1"/>
    <property type="molecule type" value="Genomic_DNA"/>
</dbReference>
<dbReference type="EMBL" id="WITC01000057">
    <property type="protein sequence ID" value="MQX15857.1"/>
    <property type="molecule type" value="Genomic_DNA"/>
</dbReference>
<comment type="caution">
    <text evidence="6">The sequence shown here is derived from an EMBL/GenBank/DDBJ whole genome shotgun (WGS) entry which is preliminary data.</text>
</comment>
<proteinExistence type="inferred from homology"/>
<comment type="subcellular location">
    <subcellularLocation>
        <location evidence="1">Periplasm</location>
    </subcellularLocation>
</comment>
<protein>
    <submittedName>
        <fullName evidence="6">Extracellular solute-binding protein</fullName>
    </submittedName>
</protein>